<dbReference type="Proteomes" id="UP000248132">
    <property type="component" value="Unassembled WGS sequence"/>
</dbReference>
<keyword evidence="3" id="KW-0859">Xylose metabolism</keyword>
<dbReference type="AlphaFoldDB" id="A0A318XQL0"/>
<dbReference type="RefSeq" id="WP_110461558.1">
    <property type="nucleotide sequence ID" value="NZ_QKMR01000007.1"/>
</dbReference>
<protein>
    <submittedName>
        <fullName evidence="4">Putative NBD/HSP70 family sugar kinase</fullName>
    </submittedName>
</protein>
<sequence>MKKRGKNLEDIQISNRSLVIRMMLRQENLSRVELANKTGLKQATITNIINELLECGLVRETGIIGDSSRGRRMIGLRINTQDFRIICVRLTRKNFVAGVYDLKAEEIYKEKVNIVSQGEVEKTLTIIKNVIRNCMDKSEGKIILGIGAAIPGPFVKAEHHFALVTGFPELKNINLQKILSEEFDVPVYVEHDANAAAFAEWESTHCRNGLIEDEGNLLCVMPGQGVGSGIIIDGKIVRGQLGIAGEIGHMSIDYSGPRCECGNRGCFEKYACISAILEFMKQNIPKYNDTCLHSGSTIQDLNNAFERGDALAVLTITHWAEFLGYGIANLVNILNPDIIVIGDDVPRNKRFLKIVQDTVKERVLEDIYKKLEIRLSLFNDDVTLVGSCYLVVEEVVNSLSFIKIR</sequence>
<dbReference type="SUPFAM" id="SSF46785">
    <property type="entry name" value="Winged helix' DNA-binding domain"/>
    <property type="match status" value="1"/>
</dbReference>
<organism evidence="4 5">
    <name type="scientific">Ruminiclostridium sufflavum DSM 19573</name>
    <dbReference type="NCBI Taxonomy" id="1121337"/>
    <lineage>
        <taxon>Bacteria</taxon>
        <taxon>Bacillati</taxon>
        <taxon>Bacillota</taxon>
        <taxon>Clostridia</taxon>
        <taxon>Eubacteriales</taxon>
        <taxon>Oscillospiraceae</taxon>
        <taxon>Ruminiclostridium</taxon>
    </lineage>
</organism>
<accession>A0A318XQL0</accession>
<dbReference type="OrthoDB" id="9796533at2"/>
<comment type="caution">
    <text evidence="4">The sequence shown here is derived from an EMBL/GenBank/DDBJ whole genome shotgun (WGS) entry which is preliminary data.</text>
</comment>
<evidence type="ECO:0000256" key="2">
    <source>
        <dbReference type="ARBA" id="ARBA00006479"/>
    </source>
</evidence>
<reference evidence="4 5" key="1">
    <citation type="submission" date="2018-06" db="EMBL/GenBank/DDBJ databases">
        <title>Genomic Encyclopedia of Type Strains, Phase I: the one thousand microbial genomes (KMG-I) project.</title>
        <authorList>
            <person name="Kyrpides N."/>
        </authorList>
    </citation>
    <scope>NUCLEOTIDE SEQUENCE [LARGE SCALE GENOMIC DNA]</scope>
    <source>
        <strain evidence="4 5">DSM 19573</strain>
    </source>
</reference>
<keyword evidence="4" id="KW-0808">Transferase</keyword>
<dbReference type="PANTHER" id="PTHR18964:SF149">
    <property type="entry name" value="BIFUNCTIONAL UDP-N-ACETYLGLUCOSAMINE 2-EPIMERASE_N-ACETYLMANNOSAMINE KINASE"/>
    <property type="match status" value="1"/>
</dbReference>
<dbReference type="Gene3D" id="1.10.10.10">
    <property type="entry name" value="Winged helix-like DNA-binding domain superfamily/Winged helix DNA-binding domain"/>
    <property type="match status" value="1"/>
</dbReference>
<evidence type="ECO:0000256" key="1">
    <source>
        <dbReference type="ARBA" id="ARBA00002486"/>
    </source>
</evidence>
<dbReference type="Gene3D" id="3.30.420.40">
    <property type="match status" value="2"/>
</dbReference>
<name>A0A318XQL0_9FIRM</name>
<dbReference type="GO" id="GO:0016301">
    <property type="term" value="F:kinase activity"/>
    <property type="evidence" value="ECO:0007669"/>
    <property type="project" value="UniProtKB-KW"/>
</dbReference>
<evidence type="ECO:0000313" key="4">
    <source>
        <dbReference type="EMBL" id="PYG88172.1"/>
    </source>
</evidence>
<dbReference type="InterPro" id="IPR036390">
    <property type="entry name" value="WH_DNA-bd_sf"/>
</dbReference>
<dbReference type="InterPro" id="IPR043129">
    <property type="entry name" value="ATPase_NBD"/>
</dbReference>
<keyword evidence="5" id="KW-1185">Reference proteome</keyword>
<gene>
    <name evidence="4" type="ORF">LY28_01503</name>
</gene>
<proteinExistence type="inferred from homology"/>
<keyword evidence="4" id="KW-0418">Kinase</keyword>
<dbReference type="EMBL" id="QKMR01000007">
    <property type="protein sequence ID" value="PYG88172.1"/>
    <property type="molecule type" value="Genomic_DNA"/>
</dbReference>
<comment type="similarity">
    <text evidence="2">Belongs to the ROK (NagC/XylR) family.</text>
</comment>
<dbReference type="PANTHER" id="PTHR18964">
    <property type="entry name" value="ROK (REPRESSOR, ORF, KINASE) FAMILY"/>
    <property type="match status" value="1"/>
</dbReference>
<evidence type="ECO:0000256" key="3">
    <source>
        <dbReference type="ARBA" id="ARBA00022629"/>
    </source>
</evidence>
<comment type="function">
    <text evidence="1">Transcriptional repressor of xylose-utilizing enzymes.</text>
</comment>
<dbReference type="Pfam" id="PF00480">
    <property type="entry name" value="ROK"/>
    <property type="match status" value="1"/>
</dbReference>
<evidence type="ECO:0000313" key="5">
    <source>
        <dbReference type="Proteomes" id="UP000248132"/>
    </source>
</evidence>
<dbReference type="InterPro" id="IPR000600">
    <property type="entry name" value="ROK"/>
</dbReference>
<dbReference type="SUPFAM" id="SSF53067">
    <property type="entry name" value="Actin-like ATPase domain"/>
    <property type="match status" value="1"/>
</dbReference>
<dbReference type="GO" id="GO:0042732">
    <property type="term" value="P:D-xylose metabolic process"/>
    <property type="evidence" value="ECO:0007669"/>
    <property type="project" value="UniProtKB-KW"/>
</dbReference>
<keyword evidence="3" id="KW-0119">Carbohydrate metabolism</keyword>
<dbReference type="InterPro" id="IPR036388">
    <property type="entry name" value="WH-like_DNA-bd_sf"/>
</dbReference>